<dbReference type="SUPFAM" id="SSF51206">
    <property type="entry name" value="cAMP-binding domain-like"/>
    <property type="match status" value="1"/>
</dbReference>
<dbReference type="GO" id="GO:0003677">
    <property type="term" value="F:DNA binding"/>
    <property type="evidence" value="ECO:0007669"/>
    <property type="project" value="UniProtKB-KW"/>
</dbReference>
<feature type="domain" description="Cyclic nucleotide-binding" evidence="4">
    <location>
        <begin position="36"/>
        <end position="135"/>
    </location>
</feature>
<feature type="domain" description="HTH crp-type" evidence="5">
    <location>
        <begin position="149"/>
        <end position="220"/>
    </location>
</feature>
<dbReference type="Pfam" id="PF00027">
    <property type="entry name" value="cNMP_binding"/>
    <property type="match status" value="1"/>
</dbReference>
<dbReference type="OrthoDB" id="9127033at2"/>
<dbReference type="Gene3D" id="1.10.10.10">
    <property type="entry name" value="Winged helix-like DNA-binding domain superfamily/Winged helix DNA-binding domain"/>
    <property type="match status" value="1"/>
</dbReference>
<organism evidence="6 7">
    <name type="scientific">Chitinophaga costaii</name>
    <dbReference type="NCBI Taxonomy" id="1335309"/>
    <lineage>
        <taxon>Bacteria</taxon>
        <taxon>Pseudomonadati</taxon>
        <taxon>Bacteroidota</taxon>
        <taxon>Chitinophagia</taxon>
        <taxon>Chitinophagales</taxon>
        <taxon>Chitinophagaceae</taxon>
        <taxon>Chitinophaga</taxon>
    </lineage>
</organism>
<reference evidence="6 7" key="1">
    <citation type="submission" date="2016-08" db="EMBL/GenBank/DDBJ databases">
        <authorList>
            <person name="Seilhamer J.J."/>
        </authorList>
    </citation>
    <scope>NUCLEOTIDE SEQUENCE [LARGE SCALE GENOMIC DNA]</scope>
    <source>
        <strain evidence="6 7">A37T2</strain>
    </source>
</reference>
<proteinExistence type="predicted"/>
<evidence type="ECO:0000256" key="1">
    <source>
        <dbReference type="ARBA" id="ARBA00023015"/>
    </source>
</evidence>
<dbReference type="InterPro" id="IPR050397">
    <property type="entry name" value="Env_Response_Regulators"/>
</dbReference>
<dbReference type="Pfam" id="PF13545">
    <property type="entry name" value="HTH_Crp_2"/>
    <property type="match status" value="1"/>
</dbReference>
<sequence>MKKLKQGCDLATCFLCKRCLPEWLPAVNANREHLLYKKGAALFREGDPVTGIYFVYSGTVKVHKKWGEEKELIVRFAAAGDIVGHRGIGSEQYYPITATALEPVSVCFISLDFFNSSLRVNHQLLYELMMFYASELQLSEKQMRNLAHMPVKGRVANALLLLQEKFGTTPAGNIGLSLSRQDLAAYAGTTYETVFRLLTELSGEGIIRHTGRDIQILDAAQLAGFTRATQG</sequence>
<dbReference type="InterPro" id="IPR012318">
    <property type="entry name" value="HTH_CRP"/>
</dbReference>
<dbReference type="PRINTS" id="PR00034">
    <property type="entry name" value="HTHCRP"/>
</dbReference>
<dbReference type="RefSeq" id="WP_089712264.1">
    <property type="nucleotide sequence ID" value="NZ_FMAR01000007.1"/>
</dbReference>
<dbReference type="InterPro" id="IPR014710">
    <property type="entry name" value="RmlC-like_jellyroll"/>
</dbReference>
<keyword evidence="6" id="KW-0808">Transferase</keyword>
<dbReference type="GO" id="GO:0003700">
    <property type="term" value="F:DNA-binding transcription factor activity"/>
    <property type="evidence" value="ECO:0007669"/>
    <property type="project" value="TreeGrafter"/>
</dbReference>
<evidence type="ECO:0000256" key="2">
    <source>
        <dbReference type="ARBA" id="ARBA00023125"/>
    </source>
</evidence>
<evidence type="ECO:0000259" key="4">
    <source>
        <dbReference type="PROSITE" id="PS50042"/>
    </source>
</evidence>
<gene>
    <name evidence="6" type="ORF">GA0116948_10764</name>
</gene>
<keyword evidence="6" id="KW-0418">Kinase</keyword>
<dbReference type="AlphaFoldDB" id="A0A1C4E3E8"/>
<dbReference type="EMBL" id="FMAR01000007">
    <property type="protein sequence ID" value="SCC38114.1"/>
    <property type="molecule type" value="Genomic_DNA"/>
</dbReference>
<keyword evidence="1" id="KW-0805">Transcription regulation</keyword>
<dbReference type="InterPro" id="IPR000595">
    <property type="entry name" value="cNMP-bd_dom"/>
</dbReference>
<dbReference type="PROSITE" id="PS50042">
    <property type="entry name" value="CNMP_BINDING_3"/>
    <property type="match status" value="1"/>
</dbReference>
<keyword evidence="3" id="KW-0804">Transcription</keyword>
<evidence type="ECO:0000313" key="6">
    <source>
        <dbReference type="EMBL" id="SCC38114.1"/>
    </source>
</evidence>
<dbReference type="PROSITE" id="PS51063">
    <property type="entry name" value="HTH_CRP_2"/>
    <property type="match status" value="1"/>
</dbReference>
<dbReference type="GO" id="GO:0005829">
    <property type="term" value="C:cytosol"/>
    <property type="evidence" value="ECO:0007669"/>
    <property type="project" value="TreeGrafter"/>
</dbReference>
<dbReference type="SMART" id="SM00419">
    <property type="entry name" value="HTH_CRP"/>
    <property type="match status" value="1"/>
</dbReference>
<dbReference type="InterPro" id="IPR018490">
    <property type="entry name" value="cNMP-bd_dom_sf"/>
</dbReference>
<dbReference type="SMART" id="SM00100">
    <property type="entry name" value="cNMP"/>
    <property type="match status" value="1"/>
</dbReference>
<evidence type="ECO:0000256" key="3">
    <source>
        <dbReference type="ARBA" id="ARBA00023163"/>
    </source>
</evidence>
<dbReference type="InterPro" id="IPR036390">
    <property type="entry name" value="WH_DNA-bd_sf"/>
</dbReference>
<keyword evidence="2" id="KW-0238">DNA-binding</keyword>
<dbReference type="CDD" id="cd00038">
    <property type="entry name" value="CAP_ED"/>
    <property type="match status" value="1"/>
</dbReference>
<dbReference type="Proteomes" id="UP000242818">
    <property type="component" value="Unassembled WGS sequence"/>
</dbReference>
<keyword evidence="7" id="KW-1185">Reference proteome</keyword>
<name>A0A1C4E3E8_9BACT</name>
<dbReference type="PANTHER" id="PTHR24567:SF28">
    <property type="entry name" value="LISTERIOLYSIN REGULATORY PROTEIN"/>
    <property type="match status" value="1"/>
</dbReference>
<dbReference type="STRING" id="1335309.GA0116948_10764"/>
<protein>
    <submittedName>
        <fullName evidence="6">cAMP-binding domain of CRP or a regulatory subunit of cAMP-dependent protein kinases</fullName>
    </submittedName>
</protein>
<dbReference type="GO" id="GO:0016301">
    <property type="term" value="F:kinase activity"/>
    <property type="evidence" value="ECO:0007669"/>
    <property type="project" value="UniProtKB-KW"/>
</dbReference>
<dbReference type="SUPFAM" id="SSF46785">
    <property type="entry name" value="Winged helix' DNA-binding domain"/>
    <property type="match status" value="1"/>
</dbReference>
<dbReference type="InterPro" id="IPR036388">
    <property type="entry name" value="WH-like_DNA-bd_sf"/>
</dbReference>
<dbReference type="Gene3D" id="2.60.120.10">
    <property type="entry name" value="Jelly Rolls"/>
    <property type="match status" value="1"/>
</dbReference>
<evidence type="ECO:0000313" key="7">
    <source>
        <dbReference type="Proteomes" id="UP000242818"/>
    </source>
</evidence>
<accession>A0A1C4E3E8</accession>
<dbReference type="PANTHER" id="PTHR24567">
    <property type="entry name" value="CRP FAMILY TRANSCRIPTIONAL REGULATORY PROTEIN"/>
    <property type="match status" value="1"/>
</dbReference>
<evidence type="ECO:0000259" key="5">
    <source>
        <dbReference type="PROSITE" id="PS51063"/>
    </source>
</evidence>